<dbReference type="InterPro" id="IPR029058">
    <property type="entry name" value="AB_hydrolase_fold"/>
</dbReference>
<dbReference type="GO" id="GO:0016787">
    <property type="term" value="F:hydrolase activity"/>
    <property type="evidence" value="ECO:0007669"/>
    <property type="project" value="UniProtKB-KW"/>
</dbReference>
<dbReference type="Gene3D" id="3.40.50.1820">
    <property type="entry name" value="alpha/beta hydrolase"/>
    <property type="match status" value="1"/>
</dbReference>
<dbReference type="OrthoDB" id="6495301at2759"/>
<feature type="domain" description="BD-FAE-like" evidence="2">
    <location>
        <begin position="20"/>
        <end position="179"/>
    </location>
</feature>
<protein>
    <submittedName>
        <fullName evidence="3">Glucan 1,3-beta-glucosidase 3</fullName>
    </submittedName>
</protein>
<keyword evidence="4" id="KW-1185">Reference proteome</keyword>
<evidence type="ECO:0000313" key="3">
    <source>
        <dbReference type="EMBL" id="KAG0013997.1"/>
    </source>
</evidence>
<dbReference type="PANTHER" id="PTHR48081:SF33">
    <property type="entry name" value="KYNURENINE FORMAMIDASE"/>
    <property type="match status" value="1"/>
</dbReference>
<comment type="caution">
    <text evidence="3">The sequence shown here is derived from an EMBL/GenBank/DDBJ whole genome shotgun (WGS) entry which is preliminary data.</text>
</comment>
<organism evidence="3 4">
    <name type="scientific">Entomortierella chlamydospora</name>
    <dbReference type="NCBI Taxonomy" id="101097"/>
    <lineage>
        <taxon>Eukaryota</taxon>
        <taxon>Fungi</taxon>
        <taxon>Fungi incertae sedis</taxon>
        <taxon>Mucoromycota</taxon>
        <taxon>Mortierellomycotina</taxon>
        <taxon>Mortierellomycetes</taxon>
        <taxon>Mortierellales</taxon>
        <taxon>Mortierellaceae</taxon>
        <taxon>Entomortierella</taxon>
    </lineage>
</organism>
<dbReference type="Pfam" id="PF20434">
    <property type="entry name" value="BD-FAE"/>
    <property type="match status" value="1"/>
</dbReference>
<dbReference type="SUPFAM" id="SSF53474">
    <property type="entry name" value="alpha/beta-Hydrolases"/>
    <property type="match status" value="1"/>
</dbReference>
<evidence type="ECO:0000259" key="2">
    <source>
        <dbReference type="Pfam" id="PF20434"/>
    </source>
</evidence>
<name>A0A9P6SZJ6_9FUNG</name>
<accession>A0A9P6SZJ6</accession>
<dbReference type="InterPro" id="IPR049492">
    <property type="entry name" value="BD-FAE-like_dom"/>
</dbReference>
<reference evidence="3" key="1">
    <citation type="journal article" date="2020" name="Fungal Divers.">
        <title>Resolving the Mortierellaceae phylogeny through synthesis of multi-gene phylogenetics and phylogenomics.</title>
        <authorList>
            <person name="Vandepol N."/>
            <person name="Liber J."/>
            <person name="Desiro A."/>
            <person name="Na H."/>
            <person name="Kennedy M."/>
            <person name="Barry K."/>
            <person name="Grigoriev I.V."/>
            <person name="Miller A.N."/>
            <person name="O'Donnell K."/>
            <person name="Stajich J.E."/>
            <person name="Bonito G."/>
        </authorList>
    </citation>
    <scope>NUCLEOTIDE SEQUENCE</scope>
    <source>
        <strain evidence="3">NRRL 2769</strain>
    </source>
</reference>
<dbReference type="InterPro" id="IPR050300">
    <property type="entry name" value="GDXG_lipolytic_enzyme"/>
</dbReference>
<evidence type="ECO:0000256" key="1">
    <source>
        <dbReference type="ARBA" id="ARBA00022801"/>
    </source>
</evidence>
<sequence length="294" mass="32379">MSIVKDIVYAPVSHWEKHTLDLYYPATPNSSHGSLIVFVHGGAWRTGDKSGFVEMAKNLANSTKDVVAVVNYTLSIAAIKDDPTSVPPEAQHPKHVQDVATAIGYLYKHAQDHGGYNHERIYLVGHSAGGQITGLLALRPDLYLEPVEAKLGLHKGALHSAIRGVIGVEGIYNVDSLLKRWPSYRDFVIQGFGESPEALIQGSPDGQRVPSGQSFTISHYAVIQSNQDELVEREQATEYFSHLQSVAGASAADRVVLEFGDWGKHDDMLQTVQFIETITKYIQDWTTVLNTRDS</sequence>
<evidence type="ECO:0000313" key="4">
    <source>
        <dbReference type="Proteomes" id="UP000703661"/>
    </source>
</evidence>
<keyword evidence="1" id="KW-0378">Hydrolase</keyword>
<gene>
    <name evidence="3" type="primary">EXG3</name>
    <name evidence="3" type="ORF">BGZ80_010713</name>
</gene>
<dbReference type="PANTHER" id="PTHR48081">
    <property type="entry name" value="AB HYDROLASE SUPERFAMILY PROTEIN C4A8.06C"/>
    <property type="match status" value="1"/>
</dbReference>
<proteinExistence type="predicted"/>
<dbReference type="AlphaFoldDB" id="A0A9P6SZJ6"/>
<dbReference type="EMBL" id="JAAAID010000778">
    <property type="protein sequence ID" value="KAG0013997.1"/>
    <property type="molecule type" value="Genomic_DNA"/>
</dbReference>
<dbReference type="Proteomes" id="UP000703661">
    <property type="component" value="Unassembled WGS sequence"/>
</dbReference>